<keyword evidence="5" id="KW-0571">Peptide transport</keyword>
<comment type="caution">
    <text evidence="10">The sequence shown here is derived from an EMBL/GenBank/DDBJ whole genome shotgun (WGS) entry which is preliminary data.</text>
</comment>
<evidence type="ECO:0000256" key="2">
    <source>
        <dbReference type="ARBA" id="ARBA00008807"/>
    </source>
</evidence>
<dbReference type="Pfam" id="PF03169">
    <property type="entry name" value="OPT"/>
    <property type="match status" value="1"/>
</dbReference>
<evidence type="ECO:0000256" key="7">
    <source>
        <dbReference type="ARBA" id="ARBA00022989"/>
    </source>
</evidence>
<dbReference type="GO" id="GO:0015031">
    <property type="term" value="P:protein transport"/>
    <property type="evidence" value="ECO:0007669"/>
    <property type="project" value="UniProtKB-KW"/>
</dbReference>
<keyword evidence="4 9" id="KW-0812">Transmembrane</keyword>
<evidence type="ECO:0000256" key="9">
    <source>
        <dbReference type="SAM" id="Phobius"/>
    </source>
</evidence>
<keyword evidence="8 9" id="KW-0472">Membrane</keyword>
<feature type="transmembrane region" description="Helical" evidence="9">
    <location>
        <begin position="557"/>
        <end position="580"/>
    </location>
</feature>
<evidence type="ECO:0000256" key="6">
    <source>
        <dbReference type="ARBA" id="ARBA00022927"/>
    </source>
</evidence>
<keyword evidence="7 9" id="KW-1133">Transmembrane helix</keyword>
<feature type="transmembrane region" description="Helical" evidence="9">
    <location>
        <begin position="766"/>
        <end position="787"/>
    </location>
</feature>
<evidence type="ECO:0000313" key="11">
    <source>
        <dbReference type="Proteomes" id="UP000310374"/>
    </source>
</evidence>
<feature type="transmembrane region" description="Helical" evidence="9">
    <location>
        <begin position="350"/>
        <end position="369"/>
    </location>
</feature>
<comment type="similarity">
    <text evidence="2">Belongs to the oligopeptide OPT transporter family.</text>
</comment>
<dbReference type="EMBL" id="QZAT01000098">
    <property type="protein sequence ID" value="THX25485.1"/>
    <property type="molecule type" value="Genomic_DNA"/>
</dbReference>
<evidence type="ECO:0000256" key="3">
    <source>
        <dbReference type="ARBA" id="ARBA00022448"/>
    </source>
</evidence>
<evidence type="ECO:0000256" key="5">
    <source>
        <dbReference type="ARBA" id="ARBA00022856"/>
    </source>
</evidence>
<feature type="transmembrane region" description="Helical" evidence="9">
    <location>
        <begin position="732"/>
        <end position="754"/>
    </location>
</feature>
<accession>A0AB74JNV8</accession>
<sequence>MEKKVAEVEIEPVGKDVARGSVVEMSLTRVLDKPVRRESSKQGVPGVSFMSQHSSSSIIFRTDTSRDLNVTADDYIHAREEAQAFTLEETRSMMEMVWKIHELDPNFPDSILAKIKEFLFNEDVFMNPEKHAELIAEIKIEAALIVNNSPYAEVRAVVDNTDDPNMPCASLRAYVIGLAFVALISVINQLFSIRQPSITVEANVAQLLAYPVGVAFAKWLPDVGFTLFGTRHSLNPGPFSKKEHMLITIMAKVGANLPYTDYVVWVQFLPHMFNQSWASSFAYQIVIALGTNFIGFGLAGICRRFLVYPAYCVWPTSLVTMALNNSFHDSSNPSVMGPFKKVLTMSRLKFFYLTFAAMFFWFWFPNFLFEALSIFNWINWIAPNNLHLSTVTGMNNGLGINPFPTFDWNILLWDQMDPLMVPFFNTVNRFAGLVISAFAVLGVWYSNTFNTGYLPINSNKVFDHFGKFYNVTRTLDERGMFDAEKYTAYSPAYMSAANLTVYACFFAIYTATISYAFMYHRHEIMMGFKNLFHRGERQEYNDIHNRLMSVYPEVPEWWYLCCLLISIAFGCAGIAAWPTYTTVGTVFYGLALCLVFIIPIGIIRAITGIPVTLNVLAEFIGGAWVQGNALAMNFFKTFGYVTCAHTIQFLNDLKLAHYTKIPPRHAFWAQMVACLVSTVVCTGVLNFQIHIKDVCTTSAPNRFYCPGNNTFFTASVLWGTLGPHKVFGKGGLYTTLLIGFPVGLVIPPILYYVTRAFPQKKWLRQIHPIAIIYGGLTWAPYNFAYVWPQVPIGFMAMVWLKSRYLACWSKYNYVLSASWSAAIGISAIIIFFSVQYSGKVSVNWWGNEVSYQGCEDTACTRLTLPKGEFFGPRSW</sequence>
<evidence type="ECO:0000256" key="4">
    <source>
        <dbReference type="ARBA" id="ARBA00022692"/>
    </source>
</evidence>
<keyword evidence="3" id="KW-0813">Transport</keyword>
<feature type="transmembrane region" description="Helical" evidence="9">
    <location>
        <begin position="586"/>
        <end position="606"/>
    </location>
</feature>
<dbReference type="AlphaFoldDB" id="A0AB74JNV8"/>
<feature type="transmembrane region" description="Helical" evidence="9">
    <location>
        <begin position="499"/>
        <end position="519"/>
    </location>
</feature>
<dbReference type="PANTHER" id="PTHR22601">
    <property type="entry name" value="ISP4 LIKE PROTEIN"/>
    <property type="match status" value="1"/>
</dbReference>
<dbReference type="InterPro" id="IPR004648">
    <property type="entry name" value="Oligpept_transpt"/>
</dbReference>
<evidence type="ECO:0000313" key="10">
    <source>
        <dbReference type="EMBL" id="THX25485.1"/>
    </source>
</evidence>
<name>A0AB74JNV8_AURPU</name>
<keyword evidence="6" id="KW-0653">Protein transport</keyword>
<dbReference type="GO" id="GO:0016020">
    <property type="term" value="C:membrane"/>
    <property type="evidence" value="ECO:0007669"/>
    <property type="project" value="UniProtKB-SubCell"/>
</dbReference>
<evidence type="ECO:0000256" key="1">
    <source>
        <dbReference type="ARBA" id="ARBA00004141"/>
    </source>
</evidence>
<feature type="transmembrane region" description="Helical" evidence="9">
    <location>
        <begin position="426"/>
        <end position="445"/>
    </location>
</feature>
<feature type="transmembrane region" description="Helical" evidence="9">
    <location>
        <begin position="171"/>
        <end position="191"/>
    </location>
</feature>
<dbReference type="GO" id="GO:0035673">
    <property type="term" value="F:oligopeptide transmembrane transporter activity"/>
    <property type="evidence" value="ECO:0007669"/>
    <property type="project" value="InterPro"/>
</dbReference>
<proteinExistence type="inferred from homology"/>
<organism evidence="10 11">
    <name type="scientific">Aureobasidium pullulans</name>
    <name type="common">Black yeast</name>
    <name type="synonym">Pullularia pullulans</name>
    <dbReference type="NCBI Taxonomy" id="5580"/>
    <lineage>
        <taxon>Eukaryota</taxon>
        <taxon>Fungi</taxon>
        <taxon>Dikarya</taxon>
        <taxon>Ascomycota</taxon>
        <taxon>Pezizomycotina</taxon>
        <taxon>Dothideomycetes</taxon>
        <taxon>Dothideomycetidae</taxon>
        <taxon>Dothideales</taxon>
        <taxon>Saccotheciaceae</taxon>
        <taxon>Aureobasidium</taxon>
    </lineage>
</organism>
<feature type="transmembrane region" description="Helical" evidence="9">
    <location>
        <begin position="813"/>
        <end position="834"/>
    </location>
</feature>
<gene>
    <name evidence="10" type="ORF">D6D12_06891</name>
</gene>
<protein>
    <submittedName>
        <fullName evidence="10">OPT-domain-containing protein</fullName>
    </submittedName>
</protein>
<feature type="transmembrane region" description="Helical" evidence="9">
    <location>
        <begin position="667"/>
        <end position="689"/>
    </location>
</feature>
<dbReference type="Proteomes" id="UP000310374">
    <property type="component" value="Unassembled WGS sequence"/>
</dbReference>
<dbReference type="NCBIfam" id="TIGR00727">
    <property type="entry name" value="ISP4_OPT"/>
    <property type="match status" value="1"/>
</dbReference>
<feature type="transmembrane region" description="Helical" evidence="9">
    <location>
        <begin position="281"/>
        <end position="298"/>
    </location>
</feature>
<dbReference type="InterPro" id="IPR004813">
    <property type="entry name" value="OPT"/>
</dbReference>
<comment type="subcellular location">
    <subcellularLocation>
        <location evidence="1">Membrane</location>
        <topology evidence="1">Multi-pass membrane protein</topology>
    </subcellularLocation>
</comment>
<evidence type="ECO:0000256" key="8">
    <source>
        <dbReference type="ARBA" id="ARBA00023136"/>
    </source>
</evidence>
<dbReference type="NCBIfam" id="TIGR00728">
    <property type="entry name" value="OPT_sfam"/>
    <property type="match status" value="1"/>
</dbReference>
<reference evidence="10 11" key="1">
    <citation type="submission" date="2018-10" db="EMBL/GenBank/DDBJ databases">
        <title>Fifty Aureobasidium pullulans genomes reveal a recombining polyextremotolerant generalist.</title>
        <authorList>
            <person name="Gostincar C."/>
            <person name="Turk M."/>
            <person name="Zajc J."/>
            <person name="Gunde-Cimerman N."/>
        </authorList>
    </citation>
    <scope>NUCLEOTIDE SEQUENCE [LARGE SCALE GENOMIC DNA]</scope>
    <source>
        <strain evidence="10 11">EXF-10081</strain>
    </source>
</reference>